<dbReference type="AlphaFoldDB" id="A0A545TSL8"/>
<name>A0A545TSL8_9GAMM</name>
<feature type="transmembrane region" description="Helical" evidence="1">
    <location>
        <begin position="18"/>
        <end position="36"/>
    </location>
</feature>
<feature type="transmembrane region" description="Helical" evidence="1">
    <location>
        <begin position="160"/>
        <end position="179"/>
    </location>
</feature>
<feature type="transmembrane region" description="Helical" evidence="1">
    <location>
        <begin position="102"/>
        <end position="119"/>
    </location>
</feature>
<feature type="transmembrane region" description="Helical" evidence="1">
    <location>
        <begin position="253"/>
        <end position="275"/>
    </location>
</feature>
<keyword evidence="1" id="KW-1133">Transmembrane helix</keyword>
<dbReference type="RefSeq" id="WP_142935293.1">
    <property type="nucleotide sequence ID" value="NZ_ML660174.1"/>
</dbReference>
<feature type="transmembrane region" description="Helical" evidence="1">
    <location>
        <begin position="56"/>
        <end position="72"/>
    </location>
</feature>
<feature type="transmembrane region" description="Helical" evidence="1">
    <location>
        <begin position="78"/>
        <end position="95"/>
    </location>
</feature>
<organism evidence="2 3">
    <name type="scientific">Aliikangiella coralliicola</name>
    <dbReference type="NCBI Taxonomy" id="2592383"/>
    <lineage>
        <taxon>Bacteria</taxon>
        <taxon>Pseudomonadati</taxon>
        <taxon>Pseudomonadota</taxon>
        <taxon>Gammaproteobacteria</taxon>
        <taxon>Oceanospirillales</taxon>
        <taxon>Pleioneaceae</taxon>
        <taxon>Aliikangiella</taxon>
    </lineage>
</organism>
<evidence type="ECO:0000256" key="1">
    <source>
        <dbReference type="SAM" id="Phobius"/>
    </source>
</evidence>
<dbReference type="Proteomes" id="UP000315439">
    <property type="component" value="Unassembled WGS sequence"/>
</dbReference>
<evidence type="ECO:0000313" key="2">
    <source>
        <dbReference type="EMBL" id="TQV80215.1"/>
    </source>
</evidence>
<proteinExistence type="predicted"/>
<evidence type="ECO:0008006" key="4">
    <source>
        <dbReference type="Google" id="ProtNLM"/>
    </source>
</evidence>
<dbReference type="OrthoDB" id="5540997at2"/>
<dbReference type="EMBL" id="VIKS01000018">
    <property type="protein sequence ID" value="TQV80215.1"/>
    <property type="molecule type" value="Genomic_DNA"/>
</dbReference>
<feature type="transmembrane region" description="Helical" evidence="1">
    <location>
        <begin position="223"/>
        <end position="241"/>
    </location>
</feature>
<feature type="transmembrane region" description="Helical" evidence="1">
    <location>
        <begin position="200"/>
        <end position="217"/>
    </location>
</feature>
<keyword evidence="3" id="KW-1185">Reference proteome</keyword>
<keyword evidence="1" id="KW-0812">Transmembrane</keyword>
<feature type="transmembrane region" description="Helical" evidence="1">
    <location>
        <begin position="281"/>
        <end position="301"/>
    </location>
</feature>
<gene>
    <name evidence="2" type="ORF">FLL46_26210</name>
</gene>
<keyword evidence="1" id="KW-0472">Membrane</keyword>
<sequence>MAISVTFYYSTWLVSPSYNFMVLIGCLLVSASAIRIVTNGATTNGSKRQESSTKDYFYISLIIAGLHLCFVSKPPSALLLYVLVTIVFFSAYVPIRAISKALIVGLAWLALFLIHVSLFDGSLNIYLDRISLAWELNSLLNSTLEPSFILNKFLFYLRNILSKEVVLIIGVIALVVGYIKYRLSNVINLPMFIKDSEASIKLVAFIGVFILIFNYKLFYGSDVGKGGVALLFFLVAWYWLFETKRIQKECNQISNIEILACLIWLFSCSMAFSIGSTIHPILKSSHSLIFCVGCLCFIIRVTNFKSATIKVEYLYMAAILLMITLNINYAQLKPYRLITPIAEQNTKVLLPIDGEPHKVDTKTAKYINDLSKSAKKAEWKEGMVLLDLTGGTPFASYFLKAKVIVTPWYFGGRDNSEQWLRKVLSHADTRDLNSAWLLLAPKGHYRFDKNILFEIEGYKNIEYEKVGSFTSGFRNEQQELWKPKKNGEPDI</sequence>
<protein>
    <recommendedName>
        <fullName evidence="4">Transmembrane protein</fullName>
    </recommendedName>
</protein>
<reference evidence="2 3" key="1">
    <citation type="submission" date="2019-07" db="EMBL/GenBank/DDBJ databases">
        <title>Draft genome for Aliikangiella sp. M105.</title>
        <authorList>
            <person name="Wang G."/>
        </authorList>
    </citation>
    <scope>NUCLEOTIDE SEQUENCE [LARGE SCALE GENOMIC DNA]</scope>
    <source>
        <strain evidence="2 3">M105</strain>
    </source>
</reference>
<feature type="transmembrane region" description="Helical" evidence="1">
    <location>
        <begin position="313"/>
        <end position="332"/>
    </location>
</feature>
<evidence type="ECO:0000313" key="3">
    <source>
        <dbReference type="Proteomes" id="UP000315439"/>
    </source>
</evidence>
<comment type="caution">
    <text evidence="2">The sequence shown here is derived from an EMBL/GenBank/DDBJ whole genome shotgun (WGS) entry which is preliminary data.</text>
</comment>
<accession>A0A545TSL8</accession>